<dbReference type="EMBL" id="BSYA01000102">
    <property type="protein sequence ID" value="GMG32522.1"/>
    <property type="molecule type" value="Genomic_DNA"/>
</dbReference>
<keyword evidence="4" id="KW-0560">Oxidoreductase</keyword>
<dbReference type="GO" id="GO:0020037">
    <property type="term" value="F:heme binding"/>
    <property type="evidence" value="ECO:0007669"/>
    <property type="project" value="TreeGrafter"/>
</dbReference>
<evidence type="ECO:0000259" key="6">
    <source>
        <dbReference type="Pfam" id="PF03404"/>
    </source>
</evidence>
<dbReference type="OrthoDB" id="10051395at2759"/>
<dbReference type="EMBL" id="MKZY01000003">
    <property type="protein sequence ID" value="OOO11321.1"/>
    <property type="molecule type" value="Genomic_DNA"/>
</dbReference>
<proteinExistence type="predicted"/>
<evidence type="ECO:0000256" key="4">
    <source>
        <dbReference type="ARBA" id="ARBA00023002"/>
    </source>
</evidence>
<feature type="domain" description="Moybdenum cofactor oxidoreductase dimerisation" evidence="6">
    <location>
        <begin position="258"/>
        <end position="353"/>
    </location>
</feature>
<dbReference type="VEuPathDB" id="FungiDB:AO090012000604"/>
<organism evidence="8 9">
    <name type="scientific">Aspergillus oryzae</name>
    <name type="common">Yellow koji mold</name>
    <dbReference type="NCBI Taxonomy" id="5062"/>
    <lineage>
        <taxon>Eukaryota</taxon>
        <taxon>Fungi</taxon>
        <taxon>Dikarya</taxon>
        <taxon>Ascomycota</taxon>
        <taxon>Pezizomycotina</taxon>
        <taxon>Eurotiomycetes</taxon>
        <taxon>Eurotiomycetidae</taxon>
        <taxon>Eurotiales</taxon>
        <taxon>Aspergillaceae</taxon>
        <taxon>Aspergillus</taxon>
        <taxon>Aspergillus subgen. Circumdati</taxon>
    </lineage>
</organism>
<dbReference type="PANTHER" id="PTHR19372">
    <property type="entry name" value="SULFITE REDUCTASE"/>
    <property type="match status" value="1"/>
</dbReference>
<dbReference type="Gene3D" id="2.60.40.650">
    <property type="match status" value="1"/>
</dbReference>
<dbReference type="InterPro" id="IPR005066">
    <property type="entry name" value="MoCF_OxRdtse_dimer"/>
</dbReference>
<reference evidence="7" key="2">
    <citation type="submission" date="2023-04" db="EMBL/GenBank/DDBJ databases">
        <title>Aspergillus oryzae NBRC 4228.</title>
        <authorList>
            <person name="Ichikawa N."/>
            <person name="Sato H."/>
            <person name="Tonouchi N."/>
        </authorList>
    </citation>
    <scope>NUCLEOTIDE SEQUENCE</scope>
    <source>
        <strain evidence="7">NBRC 4228</strain>
    </source>
</reference>
<evidence type="ECO:0000313" key="9">
    <source>
        <dbReference type="Proteomes" id="UP000190312"/>
    </source>
</evidence>
<evidence type="ECO:0000313" key="7">
    <source>
        <dbReference type="EMBL" id="GMG32522.1"/>
    </source>
</evidence>
<evidence type="ECO:0000256" key="2">
    <source>
        <dbReference type="ARBA" id="ARBA00022505"/>
    </source>
</evidence>
<dbReference type="Gene3D" id="3.90.420.10">
    <property type="entry name" value="Oxidoreductase, molybdopterin-binding domain"/>
    <property type="match status" value="1"/>
</dbReference>
<reference evidence="8 9" key="1">
    <citation type="submission" date="2016-10" db="EMBL/GenBank/DDBJ databases">
        <title>Genome sequencing of Aspergillus oryzae BCC7051.</title>
        <authorList>
            <person name="Thammarongtham C."/>
            <person name="Vorapreeda T."/>
            <person name="Nookaew I."/>
            <person name="Srisuk T."/>
            <person name="Land M."/>
            <person name="Jeennor S."/>
            <person name="Laoteng K."/>
        </authorList>
    </citation>
    <scope>NUCLEOTIDE SEQUENCE [LARGE SCALE GENOMIC DNA]</scope>
    <source>
        <strain evidence="8 9">BCC7051</strain>
    </source>
</reference>
<dbReference type="SUPFAM" id="SSF56524">
    <property type="entry name" value="Oxidoreductase molybdopterin-binding domain"/>
    <property type="match status" value="1"/>
</dbReference>
<dbReference type="GO" id="GO:0030151">
    <property type="term" value="F:molybdenum ion binding"/>
    <property type="evidence" value="ECO:0007669"/>
    <property type="project" value="InterPro"/>
</dbReference>
<comment type="caution">
    <text evidence="8">The sequence shown here is derived from an EMBL/GenBank/DDBJ whole genome shotgun (WGS) entry which is preliminary data.</text>
</comment>
<dbReference type="Proteomes" id="UP001165205">
    <property type="component" value="Unassembled WGS sequence"/>
</dbReference>
<evidence type="ECO:0000313" key="8">
    <source>
        <dbReference type="EMBL" id="OOO11321.1"/>
    </source>
</evidence>
<dbReference type="GO" id="GO:0043546">
    <property type="term" value="F:molybdopterin cofactor binding"/>
    <property type="evidence" value="ECO:0007669"/>
    <property type="project" value="TreeGrafter"/>
</dbReference>
<dbReference type="AlphaFoldDB" id="A0A1S9DQH9"/>
<dbReference type="Proteomes" id="UP000190312">
    <property type="component" value="Unassembled WGS sequence"/>
</dbReference>
<name>A0A1S9DQH9_ASPOZ</name>
<dbReference type="Pfam" id="PF00174">
    <property type="entry name" value="Oxidored_molyb"/>
    <property type="match status" value="1"/>
</dbReference>
<accession>A0A1S9DQH9</accession>
<keyword evidence="2" id="KW-0500">Molybdenum</keyword>
<dbReference type="GO" id="GO:0005739">
    <property type="term" value="C:mitochondrion"/>
    <property type="evidence" value="ECO:0007669"/>
    <property type="project" value="TreeGrafter"/>
</dbReference>
<comment type="cofactor">
    <cofactor evidence="1">
        <name>Mo-molybdopterin</name>
        <dbReference type="ChEBI" id="CHEBI:71302"/>
    </cofactor>
</comment>
<dbReference type="InterPro" id="IPR000572">
    <property type="entry name" value="OxRdtase_Mopterin-bd_dom"/>
</dbReference>
<feature type="domain" description="Oxidoreductase molybdopterin-binding" evidence="5">
    <location>
        <begin position="68"/>
        <end position="233"/>
    </location>
</feature>
<gene>
    <name evidence="7" type="ORF">Aory04_000823700</name>
    <name evidence="8" type="ORF">OAory_01077910</name>
</gene>
<dbReference type="GO" id="GO:0006790">
    <property type="term" value="P:sulfur compound metabolic process"/>
    <property type="evidence" value="ECO:0007669"/>
    <property type="project" value="TreeGrafter"/>
</dbReference>
<dbReference type="PRINTS" id="PR00407">
    <property type="entry name" value="EUMOPTERIN"/>
</dbReference>
<keyword evidence="3" id="KW-0479">Metal-binding</keyword>
<dbReference type="eggNOG" id="KOG0535">
    <property type="taxonomic scope" value="Eukaryota"/>
</dbReference>
<dbReference type="InterPro" id="IPR036374">
    <property type="entry name" value="OxRdtase_Mopterin-bd_sf"/>
</dbReference>
<dbReference type="GO" id="GO:0008482">
    <property type="term" value="F:sulfite oxidase activity"/>
    <property type="evidence" value="ECO:0007669"/>
    <property type="project" value="TreeGrafter"/>
</dbReference>
<dbReference type="SUPFAM" id="SSF81296">
    <property type="entry name" value="E set domains"/>
    <property type="match status" value="1"/>
</dbReference>
<dbReference type="PANTHER" id="PTHR19372:SF7">
    <property type="entry name" value="SULFITE OXIDASE, MITOCHONDRIAL"/>
    <property type="match status" value="1"/>
</dbReference>
<dbReference type="InterPro" id="IPR014756">
    <property type="entry name" value="Ig_E-set"/>
</dbReference>
<evidence type="ECO:0000259" key="5">
    <source>
        <dbReference type="Pfam" id="PF00174"/>
    </source>
</evidence>
<dbReference type="InterPro" id="IPR008335">
    <property type="entry name" value="Mopterin_OxRdtase_euk"/>
</dbReference>
<evidence type="ECO:0000256" key="3">
    <source>
        <dbReference type="ARBA" id="ARBA00022723"/>
    </source>
</evidence>
<protein>
    <submittedName>
        <fullName evidence="8">Oxidoreductase molybdopterin binding protein</fullName>
    </submittedName>
    <submittedName>
        <fullName evidence="7">Unnamed protein product</fullName>
    </submittedName>
</protein>
<evidence type="ECO:0000256" key="1">
    <source>
        <dbReference type="ARBA" id="ARBA00001924"/>
    </source>
</evidence>
<dbReference type="Pfam" id="PF03404">
    <property type="entry name" value="Mo-co_dimer"/>
    <property type="match status" value="1"/>
</dbReference>
<sequence length="367" mass="41630">MDLRLDEDLSLYSKYVTFYIPGDSEGGLERNALIKIDPTGFFIRQPPEPHNLNETQTPEASLFQTIHMGAAVVDPIKWRLIVDGLVERPISISLEQLKQMPQTHVTSFHECYGSPLAAPTKNVWRIGCVSWTGVPLRCLLALTRPDLSIGTYVWSDGLDSGTFAGVQSDRYQKDLPIEKALSSEVLVAYEMNGKPLGKERGGPVRLVVPGWFGTNSTKWLCRLSVQDRRSPSPFTTVFYNETDPTDMTGKKIRPVWGVEPNSIVVRPRPDEFYERPGNIEVWGRAWGSEEIIRVEVCIGHGKTWTEAYVEPRKQFEWQLFRLTILFPDVGTYIISARATDRRGVQQPLTMRRNHVPSVRIHVGRSIH</sequence>